<accession>A0ABY5FTY4</accession>
<evidence type="ECO:0000313" key="3">
    <source>
        <dbReference type="EMBL" id="UTT61518.1"/>
    </source>
</evidence>
<sequence length="315" mass="33550">MVTDDSPAFHPDLTRARFMPRTSATRGNRRLLRALTRIGRGRPPKGGELIDLGDGVTIRVHRPAVMDAGERRPGILHLHGGGLIIGSATQGDPLCRRLADELGAVAISVDYRMPPEHPYPTPLDDAYAALQWLAAQPDVDPTRIAVIGESAGGGLAASLALMARDRGDIALAGQVLAYPMLDDRTDSPAAAHPRMLRLWNGPSNRLGWGMYLGAGANGPAATPLDAATLERAVPARRTDLSGLPPTWIGVGTLDLFHSEDVEYARRLAAAGVQTELHVIPGAYHGFDAAEPTAAVSRDFVQRQVDALRGMLGARD</sequence>
<dbReference type="Proteomes" id="UP001060039">
    <property type="component" value="Chromosome"/>
</dbReference>
<protein>
    <submittedName>
        <fullName evidence="3">Alpha/beta hydrolase</fullName>
    </submittedName>
</protein>
<dbReference type="InterPro" id="IPR013094">
    <property type="entry name" value="AB_hydrolase_3"/>
</dbReference>
<feature type="domain" description="Alpha/beta hydrolase fold-3" evidence="2">
    <location>
        <begin position="75"/>
        <end position="286"/>
    </location>
</feature>
<evidence type="ECO:0000256" key="1">
    <source>
        <dbReference type="ARBA" id="ARBA00022801"/>
    </source>
</evidence>
<dbReference type="InterPro" id="IPR050300">
    <property type="entry name" value="GDXG_lipolytic_enzyme"/>
</dbReference>
<organism evidence="3 4">
    <name type="scientific">Microcella humidisoli</name>
    <dbReference type="NCBI Taxonomy" id="2963406"/>
    <lineage>
        <taxon>Bacteria</taxon>
        <taxon>Bacillati</taxon>
        <taxon>Actinomycetota</taxon>
        <taxon>Actinomycetes</taxon>
        <taxon>Micrococcales</taxon>
        <taxon>Microbacteriaceae</taxon>
        <taxon>Microcella</taxon>
    </lineage>
</organism>
<dbReference type="Pfam" id="PF07859">
    <property type="entry name" value="Abhydrolase_3"/>
    <property type="match status" value="1"/>
</dbReference>
<reference evidence="3" key="1">
    <citation type="submission" date="2022-07" db="EMBL/GenBank/DDBJ databases">
        <title>Taxonomic analysis of Microcella humidisoli nov. sp., isolated from riverside soil.</title>
        <authorList>
            <person name="Molina K.M."/>
            <person name="Kim S.B."/>
        </authorList>
    </citation>
    <scope>NUCLEOTIDE SEQUENCE</scope>
    <source>
        <strain evidence="3">MMS21-STM10</strain>
    </source>
</reference>
<dbReference type="PANTHER" id="PTHR48081">
    <property type="entry name" value="AB HYDROLASE SUPERFAMILY PROTEIN C4A8.06C"/>
    <property type="match status" value="1"/>
</dbReference>
<dbReference type="Gene3D" id="3.40.50.1820">
    <property type="entry name" value="alpha/beta hydrolase"/>
    <property type="match status" value="1"/>
</dbReference>
<gene>
    <name evidence="3" type="ORF">NNL39_07435</name>
</gene>
<proteinExistence type="predicted"/>
<dbReference type="GO" id="GO:0016787">
    <property type="term" value="F:hydrolase activity"/>
    <property type="evidence" value="ECO:0007669"/>
    <property type="project" value="UniProtKB-KW"/>
</dbReference>
<dbReference type="EMBL" id="CP101497">
    <property type="protein sequence ID" value="UTT61518.1"/>
    <property type="molecule type" value="Genomic_DNA"/>
</dbReference>
<dbReference type="RefSeq" id="WP_255158475.1">
    <property type="nucleotide sequence ID" value="NZ_CP101497.1"/>
</dbReference>
<dbReference type="SUPFAM" id="SSF53474">
    <property type="entry name" value="alpha/beta-Hydrolases"/>
    <property type="match status" value="1"/>
</dbReference>
<dbReference type="InterPro" id="IPR029058">
    <property type="entry name" value="AB_hydrolase_fold"/>
</dbReference>
<keyword evidence="4" id="KW-1185">Reference proteome</keyword>
<name>A0ABY5FTY4_9MICO</name>
<evidence type="ECO:0000259" key="2">
    <source>
        <dbReference type="Pfam" id="PF07859"/>
    </source>
</evidence>
<keyword evidence="1 3" id="KW-0378">Hydrolase</keyword>
<evidence type="ECO:0000313" key="4">
    <source>
        <dbReference type="Proteomes" id="UP001060039"/>
    </source>
</evidence>
<dbReference type="PANTHER" id="PTHR48081:SF8">
    <property type="entry name" value="ALPHA_BETA HYDROLASE FOLD-3 DOMAIN-CONTAINING PROTEIN-RELATED"/>
    <property type="match status" value="1"/>
</dbReference>